<dbReference type="InterPro" id="IPR036291">
    <property type="entry name" value="NAD(P)-bd_dom_sf"/>
</dbReference>
<dbReference type="PANTHER" id="PTHR43249:SF1">
    <property type="entry name" value="D-GLUCOSIDE 3-DEHYDROGENASE"/>
    <property type="match status" value="1"/>
</dbReference>
<evidence type="ECO:0000313" key="4">
    <source>
        <dbReference type="Proteomes" id="UP001517247"/>
    </source>
</evidence>
<evidence type="ECO:0000259" key="2">
    <source>
        <dbReference type="Pfam" id="PF22725"/>
    </source>
</evidence>
<gene>
    <name evidence="3" type="ORF">E6A44_002070</name>
</gene>
<dbReference type="Pfam" id="PF22725">
    <property type="entry name" value="GFO_IDH_MocA_C3"/>
    <property type="match status" value="1"/>
</dbReference>
<dbReference type="PANTHER" id="PTHR43249">
    <property type="entry name" value="UDP-N-ACETYL-2-AMINO-2-DEOXY-D-GLUCURONATE OXIDASE"/>
    <property type="match status" value="1"/>
</dbReference>
<feature type="domain" description="Gfo/Idh/MocA-like oxidoreductase N-terminal" evidence="1">
    <location>
        <begin position="4"/>
        <end position="124"/>
    </location>
</feature>
<protein>
    <submittedName>
        <fullName evidence="3">Gfo/Idh/MocA family protein</fullName>
    </submittedName>
</protein>
<dbReference type="Pfam" id="PF01408">
    <property type="entry name" value="GFO_IDH_MocA"/>
    <property type="match status" value="1"/>
</dbReference>
<accession>A0ABW9J2J2</accession>
<dbReference type="Proteomes" id="UP001517247">
    <property type="component" value="Unassembled WGS sequence"/>
</dbReference>
<keyword evidence="4" id="KW-1185">Reference proteome</keyword>
<comment type="caution">
    <text evidence="3">The sequence shown here is derived from an EMBL/GenBank/DDBJ whole genome shotgun (WGS) entry which is preliminary data.</text>
</comment>
<evidence type="ECO:0000259" key="1">
    <source>
        <dbReference type="Pfam" id="PF01408"/>
    </source>
</evidence>
<dbReference type="InterPro" id="IPR052515">
    <property type="entry name" value="Gfo/Idh/MocA_Oxidoreductase"/>
</dbReference>
<dbReference type="Gene3D" id="3.40.50.720">
    <property type="entry name" value="NAD(P)-binding Rossmann-like Domain"/>
    <property type="match status" value="1"/>
</dbReference>
<sequence length="326" mass="36015">MDEIKWGIIGCGDVTEVKSGPAFNKVANSKLVAVMRRDAAKAEDYAKRHGVPNWYNNASDLINDPEVNAIYIATPPLQHEEYTIAALAAGKPVYVEKPMALNSAAAQRMADASEKYGVKLVVAHYRRAQPLFLKIKSLLAEKAIGDVRFVDLKMLQPIASDIIANSEENWRINPAISGGGLFHDLAPHQLDLMLYYFGDATSFHGLASKQDISAPVEDLVTGHIQFENNVVFNGLWCFSAPKSEQSDSCDIYGSKGKITFSVFGQYIKINIEGKEETLQFEPLQHVEQPMIEQVVSYLIGEGENPCSAEEALKTMKIMDAFTKVLD</sequence>
<dbReference type="RefSeq" id="WP_138721501.1">
    <property type="nucleotide sequence ID" value="NZ_SSHJ02000001.1"/>
</dbReference>
<dbReference type="Gene3D" id="3.30.360.10">
    <property type="entry name" value="Dihydrodipicolinate Reductase, domain 2"/>
    <property type="match status" value="1"/>
</dbReference>
<proteinExistence type="predicted"/>
<organism evidence="3 4">
    <name type="scientific">Pedobacter ureilyticus</name>
    <dbReference type="NCBI Taxonomy" id="1393051"/>
    <lineage>
        <taxon>Bacteria</taxon>
        <taxon>Pseudomonadati</taxon>
        <taxon>Bacteroidota</taxon>
        <taxon>Sphingobacteriia</taxon>
        <taxon>Sphingobacteriales</taxon>
        <taxon>Sphingobacteriaceae</taxon>
        <taxon>Pedobacter</taxon>
    </lineage>
</organism>
<feature type="domain" description="GFO/IDH/MocA-like oxidoreductase" evidence="2">
    <location>
        <begin position="132"/>
        <end position="258"/>
    </location>
</feature>
<dbReference type="InterPro" id="IPR055170">
    <property type="entry name" value="GFO_IDH_MocA-like_dom"/>
</dbReference>
<name>A0ABW9J2J2_9SPHI</name>
<dbReference type="SUPFAM" id="SSF51735">
    <property type="entry name" value="NAD(P)-binding Rossmann-fold domains"/>
    <property type="match status" value="1"/>
</dbReference>
<evidence type="ECO:0000313" key="3">
    <source>
        <dbReference type="EMBL" id="MFN0254340.1"/>
    </source>
</evidence>
<dbReference type="InterPro" id="IPR000683">
    <property type="entry name" value="Gfo/Idh/MocA-like_OxRdtase_N"/>
</dbReference>
<reference evidence="3 4" key="1">
    <citation type="submission" date="2024-12" db="EMBL/GenBank/DDBJ databases">
        <authorList>
            <person name="Hu S."/>
        </authorList>
    </citation>
    <scope>NUCLEOTIDE SEQUENCE [LARGE SCALE GENOMIC DNA]</scope>
    <source>
        <strain evidence="3 4">THG-T11</strain>
    </source>
</reference>
<dbReference type="SUPFAM" id="SSF55347">
    <property type="entry name" value="Glyceraldehyde-3-phosphate dehydrogenase-like, C-terminal domain"/>
    <property type="match status" value="1"/>
</dbReference>
<dbReference type="EMBL" id="SSHJ02000001">
    <property type="protein sequence ID" value="MFN0254340.1"/>
    <property type="molecule type" value="Genomic_DNA"/>
</dbReference>